<comment type="caution">
    <text evidence="1">The sequence shown here is derived from an EMBL/GenBank/DDBJ whole genome shotgun (WGS) entry which is preliminary data.</text>
</comment>
<dbReference type="STRING" id="1245748.A0A229WYU0"/>
<keyword evidence="2" id="KW-1185">Reference proteome</keyword>
<sequence>MSSNVFENLQSPVSYGAENDKGWRLMSEKGDNPVAKILAVLQDTYWKAVTDEIANALLAFDDYKTFCPDGLPKIGEDVLESEYLQELVDLWDPLGLSDDKKKDLCETVMHNVKRRQDLPNDELVARSLLQACGLTDYDFVQEYRKPTFPSLGPATQVDERIPGVYQAVQCSECRFCIRTFHFYECKKGCEDQHPGGALISVRPLPSLGRHSSREVREFLHPEDFRTIHGCDVLSAQLYSVSPDRKVYEATKRVRDRRFLCARKQLSGGLFTGFNEDFRWKAGEDQIVALFLAFAEAWRTNRSPFEPEAHNPELLLGYASAITQVMQFFFDEIKLHLFLFAQKLGKSQKLAYSRMSNNCQDFCNGLVTYKVVVSSTLFDVMYPILPVSLSLDIEKEPDEHCLSYLQSFMQPLQYPIPGFKSRRAMLGSAINLYSASPQNDADLIDHVWSVRFGRDRDGSGSSYLGFYTGNDRDGDPYLLKDEEMSCSDRFAAQMLAGRDQSKRCTLADHLLDCPADNLSVLQTHLLRAQKYYYQRGGEFLSDLGAKAWVTNRLEILNRLRVLNDFLAEIALQFQHSCKEVLSPGCNVKAVRKVWQPVDTLFSRAWHGDKRVGDRLYAAPDIDFGSGEMNNWKAVGLLTLGFPLFQTHRHMSDRRELFATRLKTLTSLLRARLAGKDEVWSPWKWCTCSDCKVYRLVQNCSRVDSNFISVVNSDGTKPVIQPGHPDYVSPLEVLDALKDGEFWKDTGNECGYELEKEVRRHDVLELTWDSTLLLCLRCILGSGSLQHVHDRLEYFKLVFAEVSKKVAI</sequence>
<dbReference type="OrthoDB" id="4455544at2759"/>
<evidence type="ECO:0000313" key="1">
    <source>
        <dbReference type="EMBL" id="RLL94487.1"/>
    </source>
</evidence>
<name>A0A229WYU0_9EURO</name>
<protein>
    <submittedName>
        <fullName evidence="1">Uncharacterized protein</fullName>
    </submittedName>
</protein>
<gene>
    <name evidence="1" type="ORF">CFD26_104115</name>
</gene>
<proteinExistence type="predicted"/>
<dbReference type="AlphaFoldDB" id="A0A229WYU0"/>
<evidence type="ECO:0000313" key="2">
    <source>
        <dbReference type="Proteomes" id="UP000215289"/>
    </source>
</evidence>
<accession>A0A229WYU0</accession>
<organism evidence="1 2">
    <name type="scientific">Aspergillus turcosus</name>
    <dbReference type="NCBI Taxonomy" id="1245748"/>
    <lineage>
        <taxon>Eukaryota</taxon>
        <taxon>Fungi</taxon>
        <taxon>Dikarya</taxon>
        <taxon>Ascomycota</taxon>
        <taxon>Pezizomycotina</taxon>
        <taxon>Eurotiomycetes</taxon>
        <taxon>Eurotiomycetidae</taxon>
        <taxon>Eurotiales</taxon>
        <taxon>Aspergillaceae</taxon>
        <taxon>Aspergillus</taxon>
        <taxon>Aspergillus subgen. Fumigati</taxon>
    </lineage>
</organism>
<dbReference type="Proteomes" id="UP000215289">
    <property type="component" value="Unassembled WGS sequence"/>
</dbReference>
<reference evidence="1 2" key="1">
    <citation type="submission" date="2018-08" db="EMBL/GenBank/DDBJ databases">
        <title>Draft genome sequences of two Aspergillus turcosus clinical strains isolated from bronchoalveolar lavage fluid: one azole-susceptible and the other azole-resistant.</title>
        <authorList>
            <person name="Parent-Michaud M."/>
            <person name="Dufresne P.J."/>
            <person name="Fournier E."/>
            <person name="Martineau C."/>
            <person name="Moreira S."/>
            <person name="Perkins V."/>
            <person name="De Repentigny L."/>
            <person name="Dufresne S.F."/>
        </authorList>
    </citation>
    <scope>NUCLEOTIDE SEQUENCE [LARGE SCALE GENOMIC DNA]</scope>
    <source>
        <strain evidence="1">HMR AF 1038</strain>
    </source>
</reference>
<dbReference type="EMBL" id="NIDN02000202">
    <property type="protein sequence ID" value="RLL94487.1"/>
    <property type="molecule type" value="Genomic_DNA"/>
</dbReference>